<name>A0ABT6WBA9_9ACTN</name>
<organism evidence="13 14">
    <name type="scientific">Actinoplanes sandaracinus</name>
    <dbReference type="NCBI Taxonomy" id="3045177"/>
    <lineage>
        <taxon>Bacteria</taxon>
        <taxon>Bacillati</taxon>
        <taxon>Actinomycetota</taxon>
        <taxon>Actinomycetes</taxon>
        <taxon>Micromonosporales</taxon>
        <taxon>Micromonosporaceae</taxon>
        <taxon>Actinoplanes</taxon>
    </lineage>
</organism>
<evidence type="ECO:0000256" key="9">
    <source>
        <dbReference type="SAM" id="Coils"/>
    </source>
</evidence>
<dbReference type="GO" id="GO:0016301">
    <property type="term" value="F:kinase activity"/>
    <property type="evidence" value="ECO:0007669"/>
    <property type="project" value="UniProtKB-KW"/>
</dbReference>
<keyword evidence="8" id="KW-0902">Two-component regulatory system</keyword>
<gene>
    <name evidence="13" type="ORF">QLQ12_00140</name>
</gene>
<dbReference type="Pfam" id="PF07730">
    <property type="entry name" value="HisKA_3"/>
    <property type="match status" value="1"/>
</dbReference>
<evidence type="ECO:0000256" key="5">
    <source>
        <dbReference type="ARBA" id="ARBA00022741"/>
    </source>
</evidence>
<evidence type="ECO:0000256" key="10">
    <source>
        <dbReference type="SAM" id="Phobius"/>
    </source>
</evidence>
<dbReference type="Pfam" id="PF02518">
    <property type="entry name" value="HATPase_c"/>
    <property type="match status" value="1"/>
</dbReference>
<protein>
    <recommendedName>
        <fullName evidence="2">histidine kinase</fullName>
        <ecNumber evidence="2">2.7.13.3</ecNumber>
    </recommendedName>
</protein>
<evidence type="ECO:0000256" key="4">
    <source>
        <dbReference type="ARBA" id="ARBA00022679"/>
    </source>
</evidence>
<dbReference type="Gene3D" id="1.20.5.1930">
    <property type="match status" value="1"/>
</dbReference>
<feature type="domain" description="Signal transduction histidine kinase subgroup 3 dimerisation and phosphoacceptor" evidence="12">
    <location>
        <begin position="191"/>
        <end position="255"/>
    </location>
</feature>
<keyword evidence="5" id="KW-0547">Nucleotide-binding</keyword>
<feature type="coiled-coil region" evidence="9">
    <location>
        <begin position="159"/>
        <end position="186"/>
    </location>
</feature>
<keyword evidence="9" id="KW-0175">Coiled coil</keyword>
<keyword evidence="10" id="KW-0472">Membrane</keyword>
<evidence type="ECO:0000256" key="8">
    <source>
        <dbReference type="ARBA" id="ARBA00023012"/>
    </source>
</evidence>
<sequence>MRRPTESSRRHIAWDIALAVSVAGTDTWLAIRHWHLDTGYGRALLVVQAIVQLGLVLRRRAPEAVLGAIGVVALLQLIPQLVVPGFIWAVDVDPVWVVTPVGSAYAIYATLVYGHRRRLGWVLVTGVTLLAVRPWQPHVTVVTLGLVMTVMPALLGMWVASRRKLLRALAERVERAEREQHLLAVQARAEERARLAREMHDVVTHRVTLMVLQAGALGVSATDEGTRQAAEELRTAGCQALEELRDLVRVLRSPAGEDGAVHREPSPVALPDLSELVEQSRSVGVPVEVVQEGVPVAVAPVVGRTAYRLVQEALTNVRKHAPGAAVRVELGYSADRIRLSVTDTGSRRASDPVLATAGSGSGLIGLRQRVELVHGELTTGPRPDGGYRVAATLPVCVPTEGIL</sequence>
<evidence type="ECO:0000313" key="14">
    <source>
        <dbReference type="Proteomes" id="UP001241758"/>
    </source>
</evidence>
<feature type="transmembrane region" description="Helical" evidence="10">
    <location>
        <begin position="64"/>
        <end position="89"/>
    </location>
</feature>
<dbReference type="InterPro" id="IPR011712">
    <property type="entry name" value="Sig_transdc_His_kin_sub3_dim/P"/>
</dbReference>
<evidence type="ECO:0000256" key="7">
    <source>
        <dbReference type="ARBA" id="ARBA00022840"/>
    </source>
</evidence>
<keyword evidence="3" id="KW-0597">Phosphoprotein</keyword>
<evidence type="ECO:0000256" key="1">
    <source>
        <dbReference type="ARBA" id="ARBA00000085"/>
    </source>
</evidence>
<comment type="caution">
    <text evidence="13">The sequence shown here is derived from an EMBL/GenBank/DDBJ whole genome shotgun (WGS) entry which is preliminary data.</text>
</comment>
<keyword evidence="6 13" id="KW-0418">Kinase</keyword>
<reference evidence="13 14" key="1">
    <citation type="submission" date="2023-05" db="EMBL/GenBank/DDBJ databases">
        <title>Actinoplanes sp. NEAU-A12 genome sequencing.</title>
        <authorList>
            <person name="Wang Z.-S."/>
        </authorList>
    </citation>
    <scope>NUCLEOTIDE SEQUENCE [LARGE SCALE GENOMIC DNA]</scope>
    <source>
        <strain evidence="13 14">NEAU-A12</strain>
    </source>
</reference>
<keyword evidence="7" id="KW-0067">ATP-binding</keyword>
<keyword evidence="10" id="KW-0812">Transmembrane</keyword>
<proteinExistence type="predicted"/>
<feature type="transmembrane region" description="Helical" evidence="10">
    <location>
        <begin position="141"/>
        <end position="160"/>
    </location>
</feature>
<dbReference type="Proteomes" id="UP001241758">
    <property type="component" value="Unassembled WGS sequence"/>
</dbReference>
<evidence type="ECO:0000256" key="3">
    <source>
        <dbReference type="ARBA" id="ARBA00022553"/>
    </source>
</evidence>
<keyword evidence="14" id="KW-1185">Reference proteome</keyword>
<evidence type="ECO:0000259" key="12">
    <source>
        <dbReference type="Pfam" id="PF07730"/>
    </source>
</evidence>
<dbReference type="RefSeq" id="WP_282756155.1">
    <property type="nucleotide sequence ID" value="NZ_JASCTH010000001.1"/>
</dbReference>
<dbReference type="EC" id="2.7.13.3" evidence="2"/>
<dbReference type="PANTHER" id="PTHR24421">
    <property type="entry name" value="NITRATE/NITRITE SENSOR PROTEIN NARX-RELATED"/>
    <property type="match status" value="1"/>
</dbReference>
<comment type="catalytic activity">
    <reaction evidence="1">
        <text>ATP + protein L-histidine = ADP + protein N-phospho-L-histidine.</text>
        <dbReference type="EC" id="2.7.13.3"/>
    </reaction>
</comment>
<evidence type="ECO:0000259" key="11">
    <source>
        <dbReference type="Pfam" id="PF02518"/>
    </source>
</evidence>
<keyword evidence="4" id="KW-0808">Transferase</keyword>
<evidence type="ECO:0000256" key="6">
    <source>
        <dbReference type="ARBA" id="ARBA00022777"/>
    </source>
</evidence>
<accession>A0ABT6WBA9</accession>
<dbReference type="PANTHER" id="PTHR24421:SF10">
    <property type="entry name" value="NITRATE_NITRITE SENSOR PROTEIN NARQ"/>
    <property type="match status" value="1"/>
</dbReference>
<dbReference type="SUPFAM" id="SSF55874">
    <property type="entry name" value="ATPase domain of HSP90 chaperone/DNA topoisomerase II/histidine kinase"/>
    <property type="match status" value="1"/>
</dbReference>
<evidence type="ECO:0000256" key="2">
    <source>
        <dbReference type="ARBA" id="ARBA00012438"/>
    </source>
</evidence>
<feature type="transmembrane region" description="Helical" evidence="10">
    <location>
        <begin position="95"/>
        <end position="112"/>
    </location>
</feature>
<feature type="domain" description="Histidine kinase/HSP90-like ATPase" evidence="11">
    <location>
        <begin position="305"/>
        <end position="395"/>
    </location>
</feature>
<dbReference type="InterPro" id="IPR003594">
    <property type="entry name" value="HATPase_dom"/>
</dbReference>
<keyword evidence="10" id="KW-1133">Transmembrane helix</keyword>
<dbReference type="CDD" id="cd16917">
    <property type="entry name" value="HATPase_UhpB-NarQ-NarX-like"/>
    <property type="match status" value="1"/>
</dbReference>
<evidence type="ECO:0000313" key="13">
    <source>
        <dbReference type="EMBL" id="MDI6097015.1"/>
    </source>
</evidence>
<dbReference type="Gene3D" id="3.30.565.10">
    <property type="entry name" value="Histidine kinase-like ATPase, C-terminal domain"/>
    <property type="match status" value="1"/>
</dbReference>
<dbReference type="EMBL" id="JASCTH010000001">
    <property type="protein sequence ID" value="MDI6097015.1"/>
    <property type="molecule type" value="Genomic_DNA"/>
</dbReference>
<dbReference type="InterPro" id="IPR050482">
    <property type="entry name" value="Sensor_HK_TwoCompSys"/>
</dbReference>
<dbReference type="InterPro" id="IPR036890">
    <property type="entry name" value="HATPase_C_sf"/>
</dbReference>